<evidence type="ECO:0000256" key="3">
    <source>
        <dbReference type="ARBA" id="ARBA00022801"/>
    </source>
</evidence>
<dbReference type="InterPro" id="IPR002508">
    <property type="entry name" value="MurNAc-LAA_cat"/>
</dbReference>
<dbReference type="Gene3D" id="3.40.630.40">
    <property type="entry name" value="Zn-dependent exopeptidases"/>
    <property type="match status" value="1"/>
</dbReference>
<evidence type="ECO:0000256" key="2">
    <source>
        <dbReference type="ARBA" id="ARBA00011901"/>
    </source>
</evidence>
<gene>
    <name evidence="5" type="ORF">CRV04_01100</name>
</gene>
<reference evidence="5 6" key="1">
    <citation type="submission" date="2017-10" db="EMBL/GenBank/DDBJ databases">
        <title>Genomics of the genus Arcobacter.</title>
        <authorList>
            <person name="Perez-Cataluna A."/>
            <person name="Figueras M.J."/>
        </authorList>
    </citation>
    <scope>NUCLEOTIDE SEQUENCE [LARGE SCALE GENOMIC DNA]</scope>
    <source>
        <strain evidence="5 6">CECT 8987</strain>
    </source>
</reference>
<keyword evidence="6" id="KW-1185">Reference proteome</keyword>
<dbReference type="CDD" id="cd02696">
    <property type="entry name" value="MurNAc-LAA"/>
    <property type="match status" value="1"/>
</dbReference>
<dbReference type="GO" id="GO:0030288">
    <property type="term" value="C:outer membrane-bounded periplasmic space"/>
    <property type="evidence" value="ECO:0007669"/>
    <property type="project" value="TreeGrafter"/>
</dbReference>
<comment type="catalytic activity">
    <reaction evidence="1">
        <text>Hydrolyzes the link between N-acetylmuramoyl residues and L-amino acid residues in certain cell-wall glycopeptides.</text>
        <dbReference type="EC" id="3.5.1.28"/>
    </reaction>
</comment>
<dbReference type="Proteomes" id="UP000290657">
    <property type="component" value="Unassembled WGS sequence"/>
</dbReference>
<name>A0A4Q0XSW0_9BACT</name>
<organism evidence="5 6">
    <name type="scientific">Candidatus Marinarcus aquaticus</name>
    <dbReference type="NCBI Taxonomy" id="2044504"/>
    <lineage>
        <taxon>Bacteria</taxon>
        <taxon>Pseudomonadati</taxon>
        <taxon>Campylobacterota</taxon>
        <taxon>Epsilonproteobacteria</taxon>
        <taxon>Campylobacterales</taxon>
        <taxon>Arcobacteraceae</taxon>
        <taxon>Candidatus Marinarcus</taxon>
    </lineage>
</organism>
<dbReference type="EMBL" id="PDKN01000001">
    <property type="protein sequence ID" value="RXJ60637.1"/>
    <property type="molecule type" value="Genomic_DNA"/>
</dbReference>
<dbReference type="GO" id="GO:0008745">
    <property type="term" value="F:N-acetylmuramoyl-L-alanine amidase activity"/>
    <property type="evidence" value="ECO:0007669"/>
    <property type="project" value="UniProtKB-EC"/>
</dbReference>
<accession>A0A4Q0XSW0</accession>
<dbReference type="RefSeq" id="WP_128994771.1">
    <property type="nucleotide sequence ID" value="NZ_PDKN01000001.1"/>
</dbReference>
<dbReference type="FunFam" id="3.40.630.40:FF:000005">
    <property type="entry name" value="N-acetylmuramoyl-L-alanine amidase (AmiA)"/>
    <property type="match status" value="1"/>
</dbReference>
<dbReference type="PANTHER" id="PTHR30404">
    <property type="entry name" value="N-ACETYLMURAMOYL-L-ALANINE AMIDASE"/>
    <property type="match status" value="1"/>
</dbReference>
<comment type="caution">
    <text evidence="5">The sequence shown here is derived from an EMBL/GenBank/DDBJ whole genome shotgun (WGS) entry which is preliminary data.</text>
</comment>
<dbReference type="OrthoDB" id="9806267at2"/>
<evidence type="ECO:0000259" key="4">
    <source>
        <dbReference type="SMART" id="SM00646"/>
    </source>
</evidence>
<dbReference type="AlphaFoldDB" id="A0A4Q0XSW0"/>
<evidence type="ECO:0000313" key="6">
    <source>
        <dbReference type="Proteomes" id="UP000290657"/>
    </source>
</evidence>
<keyword evidence="3" id="KW-0378">Hydrolase</keyword>
<dbReference type="PANTHER" id="PTHR30404:SF0">
    <property type="entry name" value="N-ACETYLMURAMOYL-L-ALANINE AMIDASE AMIC"/>
    <property type="match status" value="1"/>
</dbReference>
<dbReference type="InterPro" id="IPR050695">
    <property type="entry name" value="N-acetylmuramoyl_amidase_3"/>
</dbReference>
<protein>
    <recommendedName>
        <fullName evidence="2">N-acetylmuramoyl-L-alanine amidase</fullName>
        <ecNumber evidence="2">3.5.1.28</ecNumber>
    </recommendedName>
</protein>
<dbReference type="SUPFAM" id="SSF53187">
    <property type="entry name" value="Zn-dependent exopeptidases"/>
    <property type="match status" value="1"/>
</dbReference>
<dbReference type="EC" id="3.5.1.28" evidence="2"/>
<evidence type="ECO:0000313" key="5">
    <source>
        <dbReference type="EMBL" id="RXJ60637.1"/>
    </source>
</evidence>
<sequence>MDYLRAVLNSNKEQEASYLKRLISIGAKLNINTTKYQNELKKLNITDSKITKATQSKTIQKVKVSQQHDISSVYTKENAIIINYNRVVSKRDIDFIEERTKTDHQDIFDLRGVFENAYETKLRMDGVDKIVIVQKDKNTVRIILKHEYNLKTIYIINNNQIIIKVLNLHLKEKLSTSLTNNYFNQKKKIIVIDPGHGGKDSGAVGPKKRYEKVAVFKVSKYLYEDLKKRGYTVYLTRKSDKFIQLKNRTHFANVKNADIFISIHVNAVPKNKAHKVKGIETFFLSPARSERAKRVAKLENKSDMDEMNYNSQMTFLTILNQSKITASNKLAIDIQQNLLYKTRQKYSGIVDGGVREGPFWVLVGAQMPAILVELGYISHPSESRRLYNRHYQKLLAEGLANGIDAYFSKNF</sequence>
<dbReference type="GO" id="GO:0009253">
    <property type="term" value="P:peptidoglycan catabolic process"/>
    <property type="evidence" value="ECO:0007669"/>
    <property type="project" value="InterPro"/>
</dbReference>
<feature type="domain" description="MurNAc-LAA" evidence="4">
    <location>
        <begin position="249"/>
        <end position="404"/>
    </location>
</feature>
<dbReference type="SMART" id="SM00646">
    <property type="entry name" value="Ami_3"/>
    <property type="match status" value="1"/>
</dbReference>
<evidence type="ECO:0000256" key="1">
    <source>
        <dbReference type="ARBA" id="ARBA00001561"/>
    </source>
</evidence>
<proteinExistence type="predicted"/>
<dbReference type="Pfam" id="PF01520">
    <property type="entry name" value="Amidase_3"/>
    <property type="match status" value="1"/>
</dbReference>